<comment type="caution">
    <text evidence="2">The sequence shown here is derived from an EMBL/GenBank/DDBJ whole genome shotgun (WGS) entry which is preliminary data.</text>
</comment>
<gene>
    <name evidence="2" type="ORF">HAZT_HAZT007602</name>
</gene>
<evidence type="ECO:0000313" key="2">
    <source>
        <dbReference type="EMBL" id="KAA0202424.1"/>
    </source>
</evidence>
<feature type="non-terminal residue" evidence="2">
    <location>
        <position position="1"/>
    </location>
</feature>
<reference evidence="2" key="3">
    <citation type="submission" date="2019-06" db="EMBL/GenBank/DDBJ databases">
        <authorList>
            <person name="Poynton C."/>
            <person name="Hasenbein S."/>
            <person name="Benoit J.B."/>
            <person name="Sepulveda M.S."/>
            <person name="Poelchau M.F."/>
            <person name="Murali S.C."/>
            <person name="Chen S."/>
            <person name="Glastad K.M."/>
            <person name="Werren J.H."/>
            <person name="Vineis J.H."/>
            <person name="Bowen J.L."/>
            <person name="Friedrich M."/>
            <person name="Jones J."/>
            <person name="Robertson H.M."/>
            <person name="Feyereisen R."/>
            <person name="Mechler-Hickson A."/>
            <person name="Mathers N."/>
            <person name="Lee C.E."/>
            <person name="Colbourne J.K."/>
            <person name="Biales A."/>
            <person name="Johnston J.S."/>
            <person name="Wellborn G.A."/>
            <person name="Rosendale A.J."/>
            <person name="Cridge A.G."/>
            <person name="Munoz-Torres M.C."/>
            <person name="Bain P.A."/>
            <person name="Manny A.R."/>
            <person name="Major K.M."/>
            <person name="Lambert F.N."/>
            <person name="Vulpe C.D."/>
            <person name="Tuck P."/>
            <person name="Blalock B.J."/>
            <person name="Lin Y.-Y."/>
            <person name="Smith M.E."/>
            <person name="Ochoa-Acuna H."/>
            <person name="Chen M.-J.M."/>
            <person name="Childers C.P."/>
            <person name="Qu J."/>
            <person name="Dugan S."/>
            <person name="Lee S.L."/>
            <person name="Chao H."/>
            <person name="Dinh H."/>
            <person name="Han Y."/>
            <person name="Doddapaneni H."/>
            <person name="Worley K.C."/>
            <person name="Muzny D.M."/>
            <person name="Gibbs R.A."/>
            <person name="Richards S."/>
        </authorList>
    </citation>
    <scope>NUCLEOTIDE SEQUENCE</scope>
    <source>
        <strain evidence="2">HAZT.00-mixed</strain>
        <tissue evidence="2">Whole organism</tissue>
    </source>
</reference>
<dbReference type="InterPro" id="IPR013783">
    <property type="entry name" value="Ig-like_fold"/>
</dbReference>
<proteinExistence type="predicted"/>
<evidence type="ECO:0000259" key="1">
    <source>
        <dbReference type="PROSITE" id="PS50835"/>
    </source>
</evidence>
<dbReference type="SUPFAM" id="SSF48726">
    <property type="entry name" value="Immunoglobulin"/>
    <property type="match status" value="1"/>
</dbReference>
<name>A0A6A0HAX5_HYAAZ</name>
<dbReference type="InterPro" id="IPR007110">
    <property type="entry name" value="Ig-like_dom"/>
</dbReference>
<accession>A0A6A0HAX5</accession>
<dbReference type="EMBL" id="JQDR03003636">
    <property type="protein sequence ID" value="KAA0202424.1"/>
    <property type="molecule type" value="Genomic_DNA"/>
</dbReference>
<reference evidence="2" key="2">
    <citation type="journal article" date="2018" name="Environ. Sci. Technol.">
        <title>The Toxicogenome of Hyalella azteca: A Model for Sediment Ecotoxicology and Evolutionary Toxicology.</title>
        <authorList>
            <person name="Poynton H.C."/>
            <person name="Hasenbein S."/>
            <person name="Benoit J.B."/>
            <person name="Sepulveda M.S."/>
            <person name="Poelchau M.F."/>
            <person name="Hughes D.S.T."/>
            <person name="Murali S.C."/>
            <person name="Chen S."/>
            <person name="Glastad K.M."/>
            <person name="Goodisman M.A.D."/>
            <person name="Werren J.H."/>
            <person name="Vineis J.H."/>
            <person name="Bowen J.L."/>
            <person name="Friedrich M."/>
            <person name="Jones J."/>
            <person name="Robertson H.M."/>
            <person name="Feyereisen R."/>
            <person name="Mechler-Hickson A."/>
            <person name="Mathers N."/>
            <person name="Lee C.E."/>
            <person name="Colbourne J.K."/>
            <person name="Biales A."/>
            <person name="Johnston J.S."/>
            <person name="Wellborn G.A."/>
            <person name="Rosendale A.J."/>
            <person name="Cridge A.G."/>
            <person name="Munoz-Torres M.C."/>
            <person name="Bain P.A."/>
            <person name="Manny A.R."/>
            <person name="Major K.M."/>
            <person name="Lambert F.N."/>
            <person name="Vulpe C.D."/>
            <person name="Tuck P."/>
            <person name="Blalock B.J."/>
            <person name="Lin Y.Y."/>
            <person name="Smith M.E."/>
            <person name="Ochoa-Acuna H."/>
            <person name="Chen M.M."/>
            <person name="Childers C.P."/>
            <person name="Qu J."/>
            <person name="Dugan S."/>
            <person name="Lee S.L."/>
            <person name="Chao H."/>
            <person name="Dinh H."/>
            <person name="Han Y."/>
            <person name="Doddapaneni H."/>
            <person name="Worley K.C."/>
            <person name="Muzny D.M."/>
            <person name="Gibbs R.A."/>
            <person name="Richards S."/>
        </authorList>
    </citation>
    <scope>NUCLEOTIDE SEQUENCE</scope>
    <source>
        <strain evidence="2">HAZT.00-mixed</strain>
        <tissue evidence="2">Whole organism</tissue>
    </source>
</reference>
<feature type="domain" description="Ig-like" evidence="1">
    <location>
        <begin position="236"/>
        <end position="280"/>
    </location>
</feature>
<dbReference type="Proteomes" id="UP000711488">
    <property type="component" value="Unassembled WGS sequence"/>
</dbReference>
<sequence>ALPSGGGGGGGGLIVQFTCLVTGGDSPVTIAWYKSNQHPNNKHILFYPHTVLNQHSVVNQNSVLNQNSAPNQPSHNEYFQSDVPFTNIPLVDTPPPSSQETLGAVTGVDGSMEEKKNGGLVENHSSGENRVGMEVSGVNQDSGDIAANAFTAVKLDGELVANYPITDNRVIKEVLQSLQYSNALVPSQFTPSLLEVPRKNGGTSRAVDGLPHINGEMSHSPDGRQPNNGEMHFVTPEILPLAFPSEVQEGQLLQVSCAVSKGDDPLTLQWFKDDEPLESSPSFVINTIVEAVGVAADERWG</sequence>
<dbReference type="InterPro" id="IPR036179">
    <property type="entry name" value="Ig-like_dom_sf"/>
</dbReference>
<protein>
    <recommendedName>
        <fullName evidence="1">Ig-like domain-containing protein</fullName>
    </recommendedName>
</protein>
<dbReference type="PROSITE" id="PS50835">
    <property type="entry name" value="IG_LIKE"/>
    <property type="match status" value="1"/>
</dbReference>
<reference evidence="2" key="1">
    <citation type="submission" date="2014-08" db="EMBL/GenBank/DDBJ databases">
        <authorList>
            <person name="Murali S."/>
            <person name="Richards S."/>
            <person name="Bandaranaike D."/>
            <person name="Bellair M."/>
            <person name="Blankenburg K."/>
            <person name="Chao H."/>
            <person name="Dinh H."/>
            <person name="Doddapaneni H."/>
            <person name="Dugan-Rocha S."/>
            <person name="Elkadiri S."/>
            <person name="Gnanaolivu R."/>
            <person name="Hughes D."/>
            <person name="Lee S."/>
            <person name="Li M."/>
            <person name="Ming W."/>
            <person name="Munidasa M."/>
            <person name="Muniz J."/>
            <person name="Nguyen L."/>
            <person name="Osuji N."/>
            <person name="Pu L.-L."/>
            <person name="Puazo M."/>
            <person name="Skinner E."/>
            <person name="Qu C."/>
            <person name="Quiroz J."/>
            <person name="Raj R."/>
            <person name="Weissenberger G."/>
            <person name="Xin Y."/>
            <person name="Zou X."/>
            <person name="Han Y."/>
            <person name="Worley K."/>
            <person name="Muzny D."/>
            <person name="Gibbs R."/>
        </authorList>
    </citation>
    <scope>NUCLEOTIDE SEQUENCE</scope>
    <source>
        <strain evidence="2">HAZT.00-mixed</strain>
        <tissue evidence="2">Whole organism</tissue>
    </source>
</reference>
<dbReference type="AlphaFoldDB" id="A0A6A0HAX5"/>
<dbReference type="Gene3D" id="2.60.40.10">
    <property type="entry name" value="Immunoglobulins"/>
    <property type="match status" value="1"/>
</dbReference>
<organism evidence="2">
    <name type="scientific">Hyalella azteca</name>
    <name type="common">Amphipod</name>
    <dbReference type="NCBI Taxonomy" id="294128"/>
    <lineage>
        <taxon>Eukaryota</taxon>
        <taxon>Metazoa</taxon>
        <taxon>Ecdysozoa</taxon>
        <taxon>Arthropoda</taxon>
        <taxon>Crustacea</taxon>
        <taxon>Multicrustacea</taxon>
        <taxon>Malacostraca</taxon>
        <taxon>Eumalacostraca</taxon>
        <taxon>Peracarida</taxon>
        <taxon>Amphipoda</taxon>
        <taxon>Senticaudata</taxon>
        <taxon>Talitrida</taxon>
        <taxon>Talitroidea</taxon>
        <taxon>Hyalellidae</taxon>
        <taxon>Hyalella</taxon>
    </lineage>
</organism>